<accession>A0ABP6CKX7</accession>
<keyword evidence="2" id="KW-0813">Transport</keyword>
<sequence length="461" mass="48782">MASFLASAVALLLAGCGVPGAGGGGGPARELTGGRITAPVTPADVAAHGRTELRLLADSGERGFLKRLVARYEEKYPNVSVRVETKTFADFSKTIVNTMSGAHPPDLIQGNQGYGIDGPLVQSGLLRPLDDVAHAYGWDLDLPPGATAQLRWTQDGAIYGSGNLYGIGQSNEYVGVFYNRKKLDTIGEHGIDPPRTWADFTRALKQAKASGQQPLMLGNSEQYPAEQLLGTIQAQTAPVGESRAWINGVPGTTFATRGNREAARTLRDWAAKGYLGSGYNGISSDDAVTKFLGGKGVFLVAGSWNAPAIGKELGPDAGFDIPRTADGRTVAAGALGLPWHISAKTDNTDAAVAFLGMMQSRTGAQAMADAGRLPVLTEGVTMPDALARQQAATGRRLLDDDGQTFYFDWASNSMLATIGSATQDLLTGRLSVDAYLRKVQADRESFRADQEKKARRSGPRP</sequence>
<dbReference type="SUPFAM" id="SSF53850">
    <property type="entry name" value="Periplasmic binding protein-like II"/>
    <property type="match status" value="1"/>
</dbReference>
<feature type="chain" id="PRO_5047439725" evidence="4">
    <location>
        <begin position="22"/>
        <end position="461"/>
    </location>
</feature>
<dbReference type="PANTHER" id="PTHR30061:SF50">
    <property type="entry name" value="MALTOSE_MALTODEXTRIN-BINDING PERIPLASMIC PROTEIN"/>
    <property type="match status" value="1"/>
</dbReference>
<dbReference type="Gene3D" id="3.40.190.10">
    <property type="entry name" value="Periplasmic binding protein-like II"/>
    <property type="match status" value="2"/>
</dbReference>
<comment type="similarity">
    <text evidence="1">Belongs to the bacterial solute-binding protein 1 family.</text>
</comment>
<dbReference type="Proteomes" id="UP001501447">
    <property type="component" value="Unassembled WGS sequence"/>
</dbReference>
<evidence type="ECO:0000313" key="6">
    <source>
        <dbReference type="Proteomes" id="UP001501447"/>
    </source>
</evidence>
<protein>
    <submittedName>
        <fullName evidence="5">Extracellular solute-binding protein</fullName>
    </submittedName>
</protein>
<keyword evidence="6" id="KW-1185">Reference proteome</keyword>
<dbReference type="RefSeq" id="WP_344567170.1">
    <property type="nucleotide sequence ID" value="NZ_BAAARJ010000011.1"/>
</dbReference>
<comment type="caution">
    <text evidence="5">The sequence shown here is derived from an EMBL/GenBank/DDBJ whole genome shotgun (WGS) entry which is preliminary data.</text>
</comment>
<evidence type="ECO:0000256" key="3">
    <source>
        <dbReference type="ARBA" id="ARBA00022729"/>
    </source>
</evidence>
<proteinExistence type="inferred from homology"/>
<dbReference type="Pfam" id="PF01547">
    <property type="entry name" value="SBP_bac_1"/>
    <property type="match status" value="1"/>
</dbReference>
<dbReference type="EMBL" id="BAAARJ010000011">
    <property type="protein sequence ID" value="GAA2618932.1"/>
    <property type="molecule type" value="Genomic_DNA"/>
</dbReference>
<organism evidence="5 6">
    <name type="scientific">Streptomyces axinellae</name>
    <dbReference type="NCBI Taxonomy" id="552788"/>
    <lineage>
        <taxon>Bacteria</taxon>
        <taxon>Bacillati</taxon>
        <taxon>Actinomycetota</taxon>
        <taxon>Actinomycetes</taxon>
        <taxon>Kitasatosporales</taxon>
        <taxon>Streptomycetaceae</taxon>
        <taxon>Streptomyces</taxon>
    </lineage>
</organism>
<name>A0ABP6CKX7_9ACTN</name>
<dbReference type="InterPro" id="IPR006059">
    <property type="entry name" value="SBP"/>
</dbReference>
<keyword evidence="3 4" id="KW-0732">Signal</keyword>
<gene>
    <name evidence="5" type="ORF">GCM10009863_36090</name>
</gene>
<evidence type="ECO:0000256" key="2">
    <source>
        <dbReference type="ARBA" id="ARBA00022448"/>
    </source>
</evidence>
<feature type="signal peptide" evidence="4">
    <location>
        <begin position="1"/>
        <end position="21"/>
    </location>
</feature>
<dbReference type="PANTHER" id="PTHR30061">
    <property type="entry name" value="MALTOSE-BINDING PERIPLASMIC PROTEIN"/>
    <property type="match status" value="1"/>
</dbReference>
<evidence type="ECO:0000256" key="1">
    <source>
        <dbReference type="ARBA" id="ARBA00008520"/>
    </source>
</evidence>
<evidence type="ECO:0000313" key="5">
    <source>
        <dbReference type="EMBL" id="GAA2618932.1"/>
    </source>
</evidence>
<evidence type="ECO:0000256" key="4">
    <source>
        <dbReference type="SAM" id="SignalP"/>
    </source>
</evidence>
<reference evidence="6" key="1">
    <citation type="journal article" date="2019" name="Int. J. Syst. Evol. Microbiol.">
        <title>The Global Catalogue of Microorganisms (GCM) 10K type strain sequencing project: providing services to taxonomists for standard genome sequencing and annotation.</title>
        <authorList>
            <consortium name="The Broad Institute Genomics Platform"/>
            <consortium name="The Broad Institute Genome Sequencing Center for Infectious Disease"/>
            <person name="Wu L."/>
            <person name="Ma J."/>
        </authorList>
    </citation>
    <scope>NUCLEOTIDE SEQUENCE [LARGE SCALE GENOMIC DNA]</scope>
    <source>
        <strain evidence="6">JCM 16373</strain>
    </source>
</reference>